<evidence type="ECO:0000256" key="6">
    <source>
        <dbReference type="ARBA" id="ARBA00023315"/>
    </source>
</evidence>
<keyword evidence="8" id="KW-1185">Reference proteome</keyword>
<reference evidence="7 8" key="1">
    <citation type="submission" date="2017-05" db="EMBL/GenBank/DDBJ databases">
        <title>Full genome sequence of Pseudorhodoplanes sinuspersici.</title>
        <authorList>
            <person name="Dastgheib S.M.M."/>
            <person name="Shavandi M."/>
            <person name="Tirandaz H."/>
        </authorList>
    </citation>
    <scope>NUCLEOTIDE SEQUENCE [LARGE SCALE GENOMIC DNA]</scope>
    <source>
        <strain evidence="7 8">RIPI110</strain>
    </source>
</reference>
<keyword evidence="2" id="KW-1003">Cell membrane</keyword>
<dbReference type="NCBIfam" id="NF005120">
    <property type="entry name" value="PRK06553.1"/>
    <property type="match status" value="1"/>
</dbReference>
<name>A0A1W6ZV22_9HYPH</name>
<evidence type="ECO:0000256" key="3">
    <source>
        <dbReference type="ARBA" id="ARBA00022519"/>
    </source>
</evidence>
<protein>
    <submittedName>
        <fullName evidence="7">Lipid A biosynthesis lauroyl acyltransferase</fullName>
    </submittedName>
</protein>
<dbReference type="STRING" id="1235591.CAK95_20120"/>
<dbReference type="PANTHER" id="PTHR30606:SF9">
    <property type="entry name" value="LIPID A BIOSYNTHESIS LAUROYLTRANSFERASE"/>
    <property type="match status" value="1"/>
</dbReference>
<sequence>MRIRVPNAVRDVVVGNAAVGLIKMLRWTDPHRMSDFAAKVMRKVGPKLREHKIGRNNLRMAFPEKSDAEIEDILLGVWDNLGRLGIEFAHLDRIWDHDPDNRGSSHIDFDPASEERFIQLRDDGKPALVFAAHLANWEMPALPGPAHNLPSAAVYRAPNIGAIADMVMATRGVNMGRLIKTGLDGALKAGEALQEGLHVGMLVDQYYVRGVPVTFFGRQTNANPLIARLARQVECPIHGVRVVRKPNHRFFVELTPEVPPVRDADGKIDVQGTMQKITDVVEGWIRENPDQWLWLHRRWR</sequence>
<dbReference type="GO" id="GO:0009247">
    <property type="term" value="P:glycolipid biosynthetic process"/>
    <property type="evidence" value="ECO:0007669"/>
    <property type="project" value="UniProtKB-ARBA"/>
</dbReference>
<dbReference type="PANTHER" id="PTHR30606">
    <property type="entry name" value="LIPID A BIOSYNTHESIS LAUROYL ACYLTRANSFERASE"/>
    <property type="match status" value="1"/>
</dbReference>
<dbReference type="RefSeq" id="WP_086089539.1">
    <property type="nucleotide sequence ID" value="NZ_CP021112.1"/>
</dbReference>
<dbReference type="OrthoDB" id="9801955at2"/>
<gene>
    <name evidence="7" type="ORF">CAK95_20120</name>
</gene>
<keyword evidence="4 7" id="KW-0808">Transferase</keyword>
<dbReference type="InterPro" id="IPR004960">
    <property type="entry name" value="LipA_acyltrans"/>
</dbReference>
<dbReference type="KEGG" id="psin:CAK95_20120"/>
<organism evidence="7 8">
    <name type="scientific">Pseudorhodoplanes sinuspersici</name>
    <dbReference type="NCBI Taxonomy" id="1235591"/>
    <lineage>
        <taxon>Bacteria</taxon>
        <taxon>Pseudomonadati</taxon>
        <taxon>Pseudomonadota</taxon>
        <taxon>Alphaproteobacteria</taxon>
        <taxon>Hyphomicrobiales</taxon>
        <taxon>Pseudorhodoplanes</taxon>
    </lineage>
</organism>
<evidence type="ECO:0000256" key="1">
    <source>
        <dbReference type="ARBA" id="ARBA00004533"/>
    </source>
</evidence>
<evidence type="ECO:0000256" key="2">
    <source>
        <dbReference type="ARBA" id="ARBA00022475"/>
    </source>
</evidence>
<keyword evidence="6 7" id="KW-0012">Acyltransferase</keyword>
<dbReference type="GO" id="GO:0016746">
    <property type="term" value="F:acyltransferase activity"/>
    <property type="evidence" value="ECO:0007669"/>
    <property type="project" value="UniProtKB-KW"/>
</dbReference>
<keyword evidence="5" id="KW-0472">Membrane</keyword>
<dbReference type="AlphaFoldDB" id="A0A1W6ZV22"/>
<dbReference type="Pfam" id="PF03279">
    <property type="entry name" value="Lip_A_acyltrans"/>
    <property type="match status" value="1"/>
</dbReference>
<evidence type="ECO:0000313" key="7">
    <source>
        <dbReference type="EMBL" id="ARQ01146.1"/>
    </source>
</evidence>
<dbReference type="CDD" id="cd07984">
    <property type="entry name" value="LPLAT_LABLAT-like"/>
    <property type="match status" value="1"/>
</dbReference>
<evidence type="ECO:0000256" key="5">
    <source>
        <dbReference type="ARBA" id="ARBA00023136"/>
    </source>
</evidence>
<accession>A0A1W6ZV22</accession>
<comment type="subcellular location">
    <subcellularLocation>
        <location evidence="1">Cell inner membrane</location>
    </subcellularLocation>
</comment>
<dbReference type="EMBL" id="CP021112">
    <property type="protein sequence ID" value="ARQ01146.1"/>
    <property type="molecule type" value="Genomic_DNA"/>
</dbReference>
<evidence type="ECO:0000313" key="8">
    <source>
        <dbReference type="Proteomes" id="UP000194137"/>
    </source>
</evidence>
<dbReference type="GO" id="GO:0005886">
    <property type="term" value="C:plasma membrane"/>
    <property type="evidence" value="ECO:0007669"/>
    <property type="project" value="UniProtKB-SubCell"/>
</dbReference>
<dbReference type="Proteomes" id="UP000194137">
    <property type="component" value="Chromosome"/>
</dbReference>
<proteinExistence type="predicted"/>
<evidence type="ECO:0000256" key="4">
    <source>
        <dbReference type="ARBA" id="ARBA00022679"/>
    </source>
</evidence>
<keyword evidence="3" id="KW-0997">Cell inner membrane</keyword>